<accession>A0A8H7Q806</accession>
<dbReference type="PANTHER" id="PTHR12242">
    <property type="entry name" value="OS02G0130600 PROTEIN-RELATED"/>
    <property type="match status" value="1"/>
</dbReference>
<evidence type="ECO:0000313" key="4">
    <source>
        <dbReference type="Proteomes" id="UP000612746"/>
    </source>
</evidence>
<dbReference type="AlphaFoldDB" id="A0A8H7Q806"/>
<reference evidence="3" key="1">
    <citation type="submission" date="2020-12" db="EMBL/GenBank/DDBJ databases">
        <title>Metabolic potential, ecology and presence of endohyphal bacteria is reflected in genomic diversity of Mucoromycotina.</title>
        <authorList>
            <person name="Muszewska A."/>
            <person name="Okrasinska A."/>
            <person name="Steczkiewicz K."/>
            <person name="Drgas O."/>
            <person name="Orlowska M."/>
            <person name="Perlinska-Lenart U."/>
            <person name="Aleksandrzak-Piekarczyk T."/>
            <person name="Szatraj K."/>
            <person name="Zielenkiewicz U."/>
            <person name="Pilsyk S."/>
            <person name="Malc E."/>
            <person name="Mieczkowski P."/>
            <person name="Kruszewska J.S."/>
            <person name="Biernat P."/>
            <person name="Pawlowska J."/>
        </authorList>
    </citation>
    <scope>NUCLEOTIDE SEQUENCE</scope>
    <source>
        <strain evidence="3">WA0000051536</strain>
    </source>
</reference>
<dbReference type="Proteomes" id="UP000612746">
    <property type="component" value="Unassembled WGS sequence"/>
</dbReference>
<name>A0A8H7Q806_9FUNG</name>
<sequence length="163" mass="18642">MLIATLPPICSIVTPVVFWALIYGYIKNQVSNTEQWWLATSVHAVSFFMMITEVTFTKMVCVPRMVLFPLFVLILYTCLTFIIFAVDHAWVYPFLDWSQGAKAAIWYALVALVAVIGFFLNYGVHQLRDAVARRVHRRVHGNFEQPTPTDKELEAENDAAEQV</sequence>
<gene>
    <name evidence="3" type="ORF">INT44_002673</name>
</gene>
<evidence type="ECO:0000313" key="3">
    <source>
        <dbReference type="EMBL" id="KAG2186451.1"/>
    </source>
</evidence>
<dbReference type="EMBL" id="JAEPRA010000004">
    <property type="protein sequence ID" value="KAG2186451.1"/>
    <property type="molecule type" value="Genomic_DNA"/>
</dbReference>
<evidence type="ECO:0000256" key="2">
    <source>
        <dbReference type="SAM" id="Phobius"/>
    </source>
</evidence>
<proteinExistence type="predicted"/>
<protein>
    <submittedName>
        <fullName evidence="3">Uncharacterized protein</fullName>
    </submittedName>
</protein>
<evidence type="ECO:0000256" key="1">
    <source>
        <dbReference type="SAM" id="MobiDB-lite"/>
    </source>
</evidence>
<keyword evidence="2" id="KW-0472">Membrane</keyword>
<feature type="transmembrane region" description="Helical" evidence="2">
    <location>
        <begin position="104"/>
        <end position="124"/>
    </location>
</feature>
<keyword evidence="4" id="KW-1185">Reference proteome</keyword>
<dbReference type="OrthoDB" id="419711at2759"/>
<comment type="caution">
    <text evidence="3">The sequence shown here is derived from an EMBL/GenBank/DDBJ whole genome shotgun (WGS) entry which is preliminary data.</text>
</comment>
<dbReference type="PANTHER" id="PTHR12242:SF1">
    <property type="entry name" value="MYND-TYPE DOMAIN-CONTAINING PROTEIN"/>
    <property type="match status" value="1"/>
</dbReference>
<feature type="region of interest" description="Disordered" evidence="1">
    <location>
        <begin position="142"/>
        <end position="163"/>
    </location>
</feature>
<organism evidence="3 4">
    <name type="scientific">Umbelopsis vinacea</name>
    <dbReference type="NCBI Taxonomy" id="44442"/>
    <lineage>
        <taxon>Eukaryota</taxon>
        <taxon>Fungi</taxon>
        <taxon>Fungi incertae sedis</taxon>
        <taxon>Mucoromycota</taxon>
        <taxon>Mucoromycotina</taxon>
        <taxon>Umbelopsidomycetes</taxon>
        <taxon>Umbelopsidales</taxon>
        <taxon>Umbelopsidaceae</taxon>
        <taxon>Umbelopsis</taxon>
    </lineage>
</organism>
<keyword evidence="2" id="KW-0812">Transmembrane</keyword>
<feature type="transmembrane region" description="Helical" evidence="2">
    <location>
        <begin position="68"/>
        <end position="92"/>
    </location>
</feature>
<dbReference type="GO" id="GO:0016020">
    <property type="term" value="C:membrane"/>
    <property type="evidence" value="ECO:0007669"/>
    <property type="project" value="TreeGrafter"/>
</dbReference>
<keyword evidence="2" id="KW-1133">Transmembrane helix</keyword>